<dbReference type="EMBL" id="LAZR01008193">
    <property type="protein sequence ID" value="KKM80390.1"/>
    <property type="molecule type" value="Genomic_DNA"/>
</dbReference>
<organism evidence="1">
    <name type="scientific">marine sediment metagenome</name>
    <dbReference type="NCBI Taxonomy" id="412755"/>
    <lineage>
        <taxon>unclassified sequences</taxon>
        <taxon>metagenomes</taxon>
        <taxon>ecological metagenomes</taxon>
    </lineage>
</organism>
<proteinExistence type="predicted"/>
<accession>A0A0F9MUU4</accession>
<protein>
    <submittedName>
        <fullName evidence="1">Uncharacterized protein</fullName>
    </submittedName>
</protein>
<evidence type="ECO:0000313" key="1">
    <source>
        <dbReference type="EMBL" id="KKM80390.1"/>
    </source>
</evidence>
<comment type="caution">
    <text evidence="1">The sequence shown here is derived from an EMBL/GenBank/DDBJ whole genome shotgun (WGS) entry which is preliminary data.</text>
</comment>
<name>A0A0F9MUU4_9ZZZZ</name>
<sequence>MEGTVKDAKAFSYSNEQAELLGQMDDLFEEAQKLKLCTGDEAVDIGKYVGLIFGKHTGKL</sequence>
<dbReference type="AlphaFoldDB" id="A0A0F9MUU4"/>
<gene>
    <name evidence="1" type="ORF">LCGC14_1340360</name>
</gene>
<reference evidence="1" key="1">
    <citation type="journal article" date="2015" name="Nature">
        <title>Complex archaea that bridge the gap between prokaryotes and eukaryotes.</title>
        <authorList>
            <person name="Spang A."/>
            <person name="Saw J.H."/>
            <person name="Jorgensen S.L."/>
            <person name="Zaremba-Niedzwiedzka K."/>
            <person name="Martijn J."/>
            <person name="Lind A.E."/>
            <person name="van Eijk R."/>
            <person name="Schleper C."/>
            <person name="Guy L."/>
            <person name="Ettema T.J."/>
        </authorList>
    </citation>
    <scope>NUCLEOTIDE SEQUENCE</scope>
</reference>